<dbReference type="EMBL" id="GBXM01030215">
    <property type="protein sequence ID" value="JAH78362.1"/>
    <property type="molecule type" value="Transcribed_RNA"/>
</dbReference>
<reference evidence="1" key="2">
    <citation type="journal article" date="2015" name="Fish Shellfish Immunol.">
        <title>Early steps in the European eel (Anguilla anguilla)-Vibrio vulnificus interaction in the gills: Role of the RtxA13 toxin.</title>
        <authorList>
            <person name="Callol A."/>
            <person name="Pajuelo D."/>
            <person name="Ebbesson L."/>
            <person name="Teles M."/>
            <person name="MacKenzie S."/>
            <person name="Amaro C."/>
        </authorList>
    </citation>
    <scope>NUCLEOTIDE SEQUENCE</scope>
</reference>
<name>A0A0E9VJX8_ANGAN</name>
<organism evidence="1">
    <name type="scientific">Anguilla anguilla</name>
    <name type="common">European freshwater eel</name>
    <name type="synonym">Muraena anguilla</name>
    <dbReference type="NCBI Taxonomy" id="7936"/>
    <lineage>
        <taxon>Eukaryota</taxon>
        <taxon>Metazoa</taxon>
        <taxon>Chordata</taxon>
        <taxon>Craniata</taxon>
        <taxon>Vertebrata</taxon>
        <taxon>Euteleostomi</taxon>
        <taxon>Actinopterygii</taxon>
        <taxon>Neopterygii</taxon>
        <taxon>Teleostei</taxon>
        <taxon>Anguilliformes</taxon>
        <taxon>Anguillidae</taxon>
        <taxon>Anguilla</taxon>
    </lineage>
</organism>
<proteinExistence type="predicted"/>
<evidence type="ECO:0000313" key="1">
    <source>
        <dbReference type="EMBL" id="JAH78362.1"/>
    </source>
</evidence>
<dbReference type="AlphaFoldDB" id="A0A0E9VJX8"/>
<accession>A0A0E9VJX8</accession>
<protein>
    <submittedName>
        <fullName evidence="1">Uncharacterized protein</fullName>
    </submittedName>
</protein>
<reference evidence="1" key="1">
    <citation type="submission" date="2014-11" db="EMBL/GenBank/DDBJ databases">
        <authorList>
            <person name="Amaro Gonzalez C."/>
        </authorList>
    </citation>
    <scope>NUCLEOTIDE SEQUENCE</scope>
</reference>
<sequence length="23" mass="2524">MTICAATRPVSLRHVLVSFHSPT</sequence>